<dbReference type="OrthoDB" id="28901at2759"/>
<evidence type="ECO:0000313" key="2">
    <source>
        <dbReference type="EMBL" id="CAF4682680.1"/>
    </source>
</evidence>
<evidence type="ECO:0000256" key="1">
    <source>
        <dbReference type="SAM" id="MobiDB-lite"/>
    </source>
</evidence>
<feature type="region of interest" description="Disordered" evidence="1">
    <location>
        <begin position="1"/>
        <end position="44"/>
    </location>
</feature>
<gene>
    <name evidence="2" type="ORF">SRO942_LOCUS51097</name>
</gene>
<accession>A0A8S3A3S3</accession>
<name>A0A8S3A3S3_9BILA</name>
<evidence type="ECO:0000313" key="3">
    <source>
        <dbReference type="Proteomes" id="UP000681722"/>
    </source>
</evidence>
<feature type="compositionally biased region" description="Gly residues" evidence="1">
    <location>
        <begin position="1"/>
        <end position="11"/>
    </location>
</feature>
<dbReference type="Proteomes" id="UP000681722">
    <property type="component" value="Unassembled WGS sequence"/>
</dbReference>
<feature type="non-terminal residue" evidence="2">
    <location>
        <position position="1"/>
    </location>
</feature>
<comment type="caution">
    <text evidence="2">The sequence shown here is derived from an EMBL/GenBank/DDBJ whole genome shotgun (WGS) entry which is preliminary data.</text>
</comment>
<sequence>GSMTPGGGGGASAWDPSYAATPRVDYDDDEPSPYQNLNPTTPSYSHIDTNIPSTGAASVSSINQNTYTIIRFLSTVIV</sequence>
<feature type="compositionally biased region" description="Polar residues" evidence="1">
    <location>
        <begin position="33"/>
        <end position="44"/>
    </location>
</feature>
<organism evidence="2 3">
    <name type="scientific">Didymodactylos carnosus</name>
    <dbReference type="NCBI Taxonomy" id="1234261"/>
    <lineage>
        <taxon>Eukaryota</taxon>
        <taxon>Metazoa</taxon>
        <taxon>Spiralia</taxon>
        <taxon>Gnathifera</taxon>
        <taxon>Rotifera</taxon>
        <taxon>Eurotatoria</taxon>
        <taxon>Bdelloidea</taxon>
        <taxon>Philodinida</taxon>
        <taxon>Philodinidae</taxon>
        <taxon>Didymodactylos</taxon>
    </lineage>
</organism>
<dbReference type="EMBL" id="CAJOBC010154667">
    <property type="protein sequence ID" value="CAF4682680.1"/>
    <property type="molecule type" value="Genomic_DNA"/>
</dbReference>
<proteinExistence type="predicted"/>
<protein>
    <submittedName>
        <fullName evidence="2">Uncharacterized protein</fullName>
    </submittedName>
</protein>
<dbReference type="AlphaFoldDB" id="A0A8S3A3S3"/>
<reference evidence="2" key="1">
    <citation type="submission" date="2021-02" db="EMBL/GenBank/DDBJ databases">
        <authorList>
            <person name="Nowell W R."/>
        </authorList>
    </citation>
    <scope>NUCLEOTIDE SEQUENCE</scope>
</reference>